<name>A0A965ZI76_9SPHI</name>
<accession>A0A965ZI76</accession>
<dbReference type="RefSeq" id="WP_166587454.1">
    <property type="nucleotide sequence ID" value="NZ_WWEO01000044.1"/>
</dbReference>
<reference evidence="1" key="2">
    <citation type="submission" date="2020-10" db="EMBL/GenBank/DDBJ databases">
        <title>Mucilaginibacter sp. nov., isolated from soil.</title>
        <authorList>
            <person name="Jeon C.O."/>
        </authorList>
    </citation>
    <scope>NUCLEOTIDE SEQUENCE</scope>
    <source>
        <strain evidence="1">R11</strain>
    </source>
</reference>
<evidence type="ECO:0000313" key="2">
    <source>
        <dbReference type="Proteomes" id="UP000638732"/>
    </source>
</evidence>
<evidence type="ECO:0000313" key="1">
    <source>
        <dbReference type="EMBL" id="NCD71505.1"/>
    </source>
</evidence>
<reference evidence="1" key="1">
    <citation type="submission" date="2020-01" db="EMBL/GenBank/DDBJ databases">
        <authorList>
            <person name="Seo Y.L."/>
        </authorList>
    </citation>
    <scope>NUCLEOTIDE SEQUENCE</scope>
    <source>
        <strain evidence="1">R11</strain>
    </source>
</reference>
<dbReference type="EMBL" id="WWEO01000044">
    <property type="protein sequence ID" value="NCD71505.1"/>
    <property type="molecule type" value="Genomic_DNA"/>
</dbReference>
<gene>
    <name evidence="1" type="ORF">GSY63_19210</name>
</gene>
<comment type="caution">
    <text evidence="1">The sequence shown here is derived from an EMBL/GenBank/DDBJ whole genome shotgun (WGS) entry which is preliminary data.</text>
</comment>
<sequence>MKSLDLHQNAFSSFPAKLVALRHKLALRNPVQLHLPKVNLQLNAVSGNAIKTYVVDALNEGLKQNLLGADINMEFLVLSIRSYAQALVSLTRVNTAKPLSNAQPIKSGSSFFDHNNHSFIN</sequence>
<protein>
    <submittedName>
        <fullName evidence="1">Uncharacterized protein</fullName>
    </submittedName>
</protein>
<keyword evidence="2" id="KW-1185">Reference proteome</keyword>
<dbReference type="AlphaFoldDB" id="A0A965ZI76"/>
<proteinExistence type="predicted"/>
<organism evidence="1 2">
    <name type="scientific">Mucilaginibacter agri</name>
    <dbReference type="NCBI Taxonomy" id="2695265"/>
    <lineage>
        <taxon>Bacteria</taxon>
        <taxon>Pseudomonadati</taxon>
        <taxon>Bacteroidota</taxon>
        <taxon>Sphingobacteriia</taxon>
        <taxon>Sphingobacteriales</taxon>
        <taxon>Sphingobacteriaceae</taxon>
        <taxon>Mucilaginibacter</taxon>
    </lineage>
</organism>
<dbReference type="Proteomes" id="UP000638732">
    <property type="component" value="Unassembled WGS sequence"/>
</dbReference>